<dbReference type="AlphaFoldDB" id="A0A5K7X7Z6"/>
<dbReference type="EMBL" id="AP021861">
    <property type="protein sequence ID" value="BBO32688.1"/>
    <property type="molecule type" value="Genomic_DNA"/>
</dbReference>
<keyword evidence="2" id="KW-1185">Reference proteome</keyword>
<proteinExistence type="predicted"/>
<evidence type="ECO:0000313" key="1">
    <source>
        <dbReference type="EMBL" id="BBO32688.1"/>
    </source>
</evidence>
<name>A0A5K7X7Z6_9BACT</name>
<accession>A0A5K7X7Z6</accession>
<protein>
    <submittedName>
        <fullName evidence="1">Uncharacterized protein</fullName>
    </submittedName>
</protein>
<organism evidence="1 2">
    <name type="scientific">Lacipirellula parvula</name>
    <dbReference type="NCBI Taxonomy" id="2650471"/>
    <lineage>
        <taxon>Bacteria</taxon>
        <taxon>Pseudomonadati</taxon>
        <taxon>Planctomycetota</taxon>
        <taxon>Planctomycetia</taxon>
        <taxon>Pirellulales</taxon>
        <taxon>Lacipirellulaceae</taxon>
        <taxon>Lacipirellula</taxon>
    </lineage>
</organism>
<sequence>MINRDPKIPGYAAARRTLGWKLERFQRSQSRVNDPPERHS</sequence>
<reference evidence="2" key="1">
    <citation type="submission" date="2019-10" db="EMBL/GenBank/DDBJ databases">
        <title>Lacipirellula parvula gen. nov., sp. nov., representing a lineage of planctomycetes widespread in freshwater anoxic habitats, and description of the family Lacipirellulaceae.</title>
        <authorList>
            <person name="Dedysh S.N."/>
            <person name="Kulichevskaya I.S."/>
            <person name="Beletsky A.V."/>
            <person name="Rakitin A.L."/>
            <person name="Mardanov A.V."/>
            <person name="Ivanova A.A."/>
            <person name="Saltykova V.X."/>
            <person name="Rijpstra W.I.C."/>
            <person name="Sinninghe Damste J.S."/>
            <person name="Ravin N.V."/>
        </authorList>
    </citation>
    <scope>NUCLEOTIDE SEQUENCE [LARGE SCALE GENOMIC DNA]</scope>
    <source>
        <strain evidence="2">PX69</strain>
    </source>
</reference>
<dbReference type="KEGG" id="lpav:PLANPX_2300"/>
<dbReference type="Proteomes" id="UP000326837">
    <property type="component" value="Chromosome"/>
</dbReference>
<evidence type="ECO:0000313" key="2">
    <source>
        <dbReference type="Proteomes" id="UP000326837"/>
    </source>
</evidence>
<gene>
    <name evidence="1" type="ORF">PLANPX_2300</name>
</gene>